<feature type="compositionally biased region" description="Low complexity" evidence="6">
    <location>
        <begin position="1028"/>
        <end position="1040"/>
    </location>
</feature>
<keyword evidence="4" id="KW-0234">DNA repair</keyword>
<proteinExistence type="inferred from homology"/>
<protein>
    <recommendedName>
        <fullName evidence="12">DNA repair protein rhp42</fullName>
    </recommendedName>
</protein>
<evidence type="ECO:0000256" key="5">
    <source>
        <dbReference type="ARBA" id="ARBA00023242"/>
    </source>
</evidence>
<evidence type="ECO:0000259" key="9">
    <source>
        <dbReference type="SMART" id="SM01032"/>
    </source>
</evidence>
<feature type="compositionally biased region" description="Polar residues" evidence="6">
    <location>
        <begin position="1003"/>
        <end position="1013"/>
    </location>
</feature>
<dbReference type="GO" id="GO:0071942">
    <property type="term" value="C:XPC complex"/>
    <property type="evidence" value="ECO:0007669"/>
    <property type="project" value="TreeGrafter"/>
</dbReference>
<evidence type="ECO:0000313" key="11">
    <source>
        <dbReference type="Proteomes" id="UP000663840"/>
    </source>
</evidence>
<dbReference type="PANTHER" id="PTHR12135">
    <property type="entry name" value="DNA REPAIR PROTEIN XP-C / RAD4"/>
    <property type="match status" value="1"/>
</dbReference>
<comment type="subcellular location">
    <subcellularLocation>
        <location evidence="1">Nucleus</location>
    </subcellularLocation>
</comment>
<evidence type="ECO:0000313" key="10">
    <source>
        <dbReference type="EMBL" id="CAE6476147.1"/>
    </source>
</evidence>
<feature type="compositionally biased region" description="Polar residues" evidence="6">
    <location>
        <begin position="342"/>
        <end position="356"/>
    </location>
</feature>
<evidence type="ECO:0000259" key="7">
    <source>
        <dbReference type="SMART" id="SM01030"/>
    </source>
</evidence>
<comment type="similarity">
    <text evidence="2">Belongs to the XPC family.</text>
</comment>
<name>A0A8H3C7R2_9AGAM</name>
<dbReference type="GO" id="GO:0003697">
    <property type="term" value="F:single-stranded DNA binding"/>
    <property type="evidence" value="ECO:0007669"/>
    <property type="project" value="TreeGrafter"/>
</dbReference>
<keyword evidence="5" id="KW-0539">Nucleus</keyword>
<dbReference type="GO" id="GO:0006298">
    <property type="term" value="P:mismatch repair"/>
    <property type="evidence" value="ECO:0007669"/>
    <property type="project" value="TreeGrafter"/>
</dbReference>
<feature type="domain" description="Rad4 beta-hairpin" evidence="7">
    <location>
        <begin position="590"/>
        <end position="640"/>
    </location>
</feature>
<dbReference type="EMBL" id="CAJMWR010003953">
    <property type="protein sequence ID" value="CAE6476147.1"/>
    <property type="molecule type" value="Genomic_DNA"/>
</dbReference>
<dbReference type="FunFam" id="3.30.70.2460:FF:000001">
    <property type="entry name" value="DNA repair protein Rad4 family"/>
    <property type="match status" value="1"/>
</dbReference>
<dbReference type="InterPro" id="IPR018326">
    <property type="entry name" value="Rad4_beta-hairpin_dom1"/>
</dbReference>
<feature type="region of interest" description="Disordered" evidence="6">
    <location>
        <begin position="309"/>
        <end position="474"/>
    </location>
</feature>
<comment type="caution">
    <text evidence="10">The sequence shown here is derived from an EMBL/GenBank/DDBJ whole genome shotgun (WGS) entry which is preliminary data.</text>
</comment>
<feature type="compositionally biased region" description="Basic and acidic residues" evidence="6">
    <location>
        <begin position="361"/>
        <end position="373"/>
    </location>
</feature>
<dbReference type="AlphaFoldDB" id="A0A8H3C7R2"/>
<dbReference type="PANTHER" id="PTHR12135:SF0">
    <property type="entry name" value="DNA REPAIR PROTEIN COMPLEMENTING XP-C CELLS"/>
    <property type="match status" value="1"/>
</dbReference>
<dbReference type="InterPro" id="IPR018327">
    <property type="entry name" value="BHD_2"/>
</dbReference>
<feature type="compositionally biased region" description="Basic and acidic residues" evidence="6">
    <location>
        <begin position="978"/>
        <end position="993"/>
    </location>
</feature>
<dbReference type="Pfam" id="PF10403">
    <property type="entry name" value="BHD_1"/>
    <property type="match status" value="1"/>
</dbReference>
<feature type="region of interest" description="Disordered" evidence="6">
    <location>
        <begin position="948"/>
        <end position="1047"/>
    </location>
</feature>
<gene>
    <name evidence="10" type="ORF">RDB_LOCUS124462</name>
</gene>
<dbReference type="GO" id="GO:0006289">
    <property type="term" value="P:nucleotide-excision repair"/>
    <property type="evidence" value="ECO:0007669"/>
    <property type="project" value="InterPro"/>
</dbReference>
<dbReference type="InterPro" id="IPR018328">
    <property type="entry name" value="Rad4_beta-hairpin_dom3"/>
</dbReference>
<dbReference type="Pfam" id="PF03835">
    <property type="entry name" value="Rad4"/>
    <property type="match status" value="1"/>
</dbReference>
<dbReference type="Pfam" id="PF10404">
    <property type="entry name" value="BHD_2"/>
    <property type="match status" value="1"/>
</dbReference>
<organism evidence="10 11">
    <name type="scientific">Rhizoctonia solani</name>
    <dbReference type="NCBI Taxonomy" id="456999"/>
    <lineage>
        <taxon>Eukaryota</taxon>
        <taxon>Fungi</taxon>
        <taxon>Dikarya</taxon>
        <taxon>Basidiomycota</taxon>
        <taxon>Agaricomycotina</taxon>
        <taxon>Agaricomycetes</taxon>
        <taxon>Cantharellales</taxon>
        <taxon>Ceratobasidiaceae</taxon>
        <taxon>Rhizoctonia</taxon>
    </lineage>
</organism>
<dbReference type="GO" id="GO:0003684">
    <property type="term" value="F:damaged DNA binding"/>
    <property type="evidence" value="ECO:0007669"/>
    <property type="project" value="InterPro"/>
</dbReference>
<feature type="domain" description="Rad4 beta-hairpin" evidence="8">
    <location>
        <begin position="642"/>
        <end position="704"/>
    </location>
</feature>
<evidence type="ECO:0000256" key="4">
    <source>
        <dbReference type="ARBA" id="ARBA00023204"/>
    </source>
</evidence>
<sequence>MESTDEEDFWDEVEVPQPVSYTVAETIEIPLTETEPRQPLDYDIEVTITKKGASTNEQQAEAIAKRQAAAHNRLVRLESHKLHTISLLASLSIRNKWLNDQALKARLLSLIPLPIQHGFTSITKSAHPDPARRGRLFETALVRLVSWFAPSSPATTQNLYVERPSDGWFRITNPGHIKSHTFEAGMRRIQVLEKREAERKARRAKRQERRAKRARARIKGKGKARDVSSSSSDDNEDQDLDVGDSEDEWYAPERLRSPNSISKHALQRSGSRDMAALVFVAIVRALGIPARLVSSLQCVPWALPKDYASKARKPKDKTTVTSKRDDQDTAVDEDAMPGVSSRVGSPNSTGANSVLSATAYHTDRSADHSDNPTRLKPSIKRKRGPGTGNNPISMIEGNQVGRRDQAVDRGTGSKAKAIRPRDAVNHDLPTASPSRPTIKLRRARPAGHVLGTAPSPGGANTSGNDKQSDGPPTLWAEVFSRPDGRWIPVDPVRGFVNRAGLFERRDQAGKRKAEKLMYVVAMEEDGYARDVTARYAKNFGAHQARARARIAAGRKNGKVEWWDSVMRVLKRPYALHRDDVEDAELSHQRALEGLPSSISAFKDHPIYALERHLRRDEAIHPRTEIAHFRGEPVFPRRNVLSLKPAEGWMRQGRVLRSGMQPIKMVKARASTIRKKRELEVRREDEGEVMVGMYAEWQTELYKSPPVIDGKIPTNDFGNIDLYVPTMLPEGAVHIPQKGCAKVARKLGINFAEAVTGFEFRNRQATPIITGIVIAAGNEQVFLEALASHIRLEQAKEATKRRERVLQRWTRLVQGLRIVQRVNEQYSGDNRPRIDENASADGEEVVEPGGFLDDLKDVVRPYNLPQAQPIVPKLITEEEDRGVSELMMPQELLHGMPDSPSRYTWSALMEDDERHDEHAELESPTELMSRDTTNMEPPLTMQELADKLSRAREQGNSEPTNGETEVIPDATTPPLPEMESDRHVTKASPEDNDAKPNPIDNRSEANQNNTGKTTRQLRRSSRRHNALSTTPAPATPTPTRTLRPRRKP</sequence>
<dbReference type="Gene3D" id="3.90.260.10">
    <property type="entry name" value="Transglutaminase-like"/>
    <property type="match status" value="1"/>
</dbReference>
<dbReference type="SMART" id="SM01032">
    <property type="entry name" value="BHD_3"/>
    <property type="match status" value="1"/>
</dbReference>
<accession>A0A8H3C7R2</accession>
<feature type="region of interest" description="Disordered" evidence="6">
    <location>
        <begin position="910"/>
        <end position="936"/>
    </location>
</feature>
<dbReference type="InterPro" id="IPR042488">
    <property type="entry name" value="Rad4_BHD3_sf"/>
</dbReference>
<dbReference type="Pfam" id="PF10405">
    <property type="entry name" value="BHD_3"/>
    <property type="match status" value="1"/>
</dbReference>
<dbReference type="Gene3D" id="2.20.20.110">
    <property type="entry name" value="Rad4, beta-hairpin domain BHD1"/>
    <property type="match status" value="1"/>
</dbReference>
<feature type="compositionally biased region" description="Basic and acidic residues" evidence="6">
    <location>
        <begin position="316"/>
        <end position="327"/>
    </location>
</feature>
<dbReference type="InterPro" id="IPR038765">
    <property type="entry name" value="Papain-like_cys_pep_sf"/>
</dbReference>
<feature type="compositionally biased region" description="Basic residues" evidence="6">
    <location>
        <begin position="1014"/>
        <end position="1024"/>
    </location>
</feature>
<evidence type="ECO:0000259" key="8">
    <source>
        <dbReference type="SMART" id="SM01031"/>
    </source>
</evidence>
<dbReference type="GO" id="GO:0000111">
    <property type="term" value="C:nucleotide-excision repair factor 2 complex"/>
    <property type="evidence" value="ECO:0007669"/>
    <property type="project" value="TreeGrafter"/>
</dbReference>
<dbReference type="InterPro" id="IPR036985">
    <property type="entry name" value="Transglutaminase-like_sf"/>
</dbReference>
<evidence type="ECO:0008006" key="12">
    <source>
        <dbReference type="Google" id="ProtNLM"/>
    </source>
</evidence>
<dbReference type="Proteomes" id="UP000663840">
    <property type="component" value="Unassembled WGS sequence"/>
</dbReference>
<dbReference type="InterPro" id="IPR004583">
    <property type="entry name" value="DNA_repair_Rad4"/>
</dbReference>
<dbReference type="Gene3D" id="3.30.70.2460">
    <property type="entry name" value="Rad4, beta-hairpin domain BHD3"/>
    <property type="match status" value="1"/>
</dbReference>
<dbReference type="Gene3D" id="3.30.60.290">
    <property type="entry name" value="Rad4, beta-hairpin domain BHD2"/>
    <property type="match status" value="1"/>
</dbReference>
<dbReference type="GO" id="GO:0005737">
    <property type="term" value="C:cytoplasm"/>
    <property type="evidence" value="ECO:0007669"/>
    <property type="project" value="TreeGrafter"/>
</dbReference>
<dbReference type="InterPro" id="IPR018325">
    <property type="entry name" value="Rad4/PNGase_transGLS-fold"/>
</dbReference>
<evidence type="ECO:0000256" key="2">
    <source>
        <dbReference type="ARBA" id="ARBA00009525"/>
    </source>
</evidence>
<evidence type="ECO:0000256" key="1">
    <source>
        <dbReference type="ARBA" id="ARBA00004123"/>
    </source>
</evidence>
<dbReference type="SUPFAM" id="SSF54001">
    <property type="entry name" value="Cysteine proteinases"/>
    <property type="match status" value="1"/>
</dbReference>
<evidence type="ECO:0000256" key="3">
    <source>
        <dbReference type="ARBA" id="ARBA00022763"/>
    </source>
</evidence>
<dbReference type="SMART" id="SM01031">
    <property type="entry name" value="BHD_2"/>
    <property type="match status" value="1"/>
</dbReference>
<feature type="compositionally biased region" description="Basic residues" evidence="6">
    <location>
        <begin position="200"/>
        <end position="222"/>
    </location>
</feature>
<feature type="domain" description="Rad4 beta-hairpin" evidence="9">
    <location>
        <begin position="711"/>
        <end position="785"/>
    </location>
</feature>
<reference evidence="10" key="1">
    <citation type="submission" date="2021-01" db="EMBL/GenBank/DDBJ databases">
        <authorList>
            <person name="Kaushik A."/>
        </authorList>
    </citation>
    <scope>NUCLEOTIDE SEQUENCE</scope>
    <source>
        <strain evidence="10">AG1-1A</strain>
    </source>
</reference>
<feature type="region of interest" description="Disordered" evidence="6">
    <location>
        <begin position="194"/>
        <end position="256"/>
    </location>
</feature>
<feature type="compositionally biased region" description="Acidic residues" evidence="6">
    <location>
        <begin position="233"/>
        <end position="250"/>
    </location>
</feature>
<dbReference type="SMART" id="SM01030">
    <property type="entry name" value="BHD_1"/>
    <property type="match status" value="1"/>
</dbReference>
<evidence type="ECO:0000256" key="6">
    <source>
        <dbReference type="SAM" id="MobiDB-lite"/>
    </source>
</evidence>
<keyword evidence="3" id="KW-0227">DNA damage</keyword>